<dbReference type="SUPFAM" id="SSF54001">
    <property type="entry name" value="Cysteine proteinases"/>
    <property type="match status" value="1"/>
</dbReference>
<dbReference type="InterPro" id="IPR002931">
    <property type="entry name" value="Transglutaminase-like"/>
</dbReference>
<feature type="compositionally biased region" description="Basic and acidic residues" evidence="1">
    <location>
        <begin position="1"/>
        <end position="17"/>
    </location>
</feature>
<feature type="domain" description="Transglutaminase-like" evidence="2">
    <location>
        <begin position="77"/>
        <end position="157"/>
    </location>
</feature>
<evidence type="ECO:0000256" key="1">
    <source>
        <dbReference type="SAM" id="MobiDB-lite"/>
    </source>
</evidence>
<gene>
    <name evidence="3" type="ORF">H1D24_33980</name>
</gene>
<evidence type="ECO:0000313" key="3">
    <source>
        <dbReference type="EMBL" id="MBA2950647.1"/>
    </source>
</evidence>
<evidence type="ECO:0000313" key="4">
    <source>
        <dbReference type="Proteomes" id="UP000545761"/>
    </source>
</evidence>
<comment type="caution">
    <text evidence="3">The sequence shown here is derived from an EMBL/GenBank/DDBJ whole genome shotgun (WGS) entry which is preliminary data.</text>
</comment>
<dbReference type="Proteomes" id="UP000545761">
    <property type="component" value="Unassembled WGS sequence"/>
</dbReference>
<evidence type="ECO:0000259" key="2">
    <source>
        <dbReference type="Pfam" id="PF01841"/>
    </source>
</evidence>
<name>A0A7W0DSX3_9ACTN</name>
<reference evidence="3 4" key="1">
    <citation type="submission" date="2020-07" db="EMBL/GenBank/DDBJ databases">
        <title>Streptomyces isolated from Indian soil.</title>
        <authorList>
            <person name="Mandal S."/>
            <person name="Maiti P.K."/>
        </authorList>
    </citation>
    <scope>NUCLEOTIDE SEQUENCE [LARGE SCALE GENOMIC DNA]</scope>
    <source>
        <strain evidence="3 4">PSKA28</strain>
    </source>
</reference>
<dbReference type="AlphaFoldDB" id="A0A7W0DSX3"/>
<dbReference type="Pfam" id="PF01841">
    <property type="entry name" value="Transglut_core"/>
    <property type="match status" value="1"/>
</dbReference>
<organism evidence="3 4">
    <name type="scientific">Streptomyces himalayensis subsp. himalayensis</name>
    <dbReference type="NCBI Taxonomy" id="2756131"/>
    <lineage>
        <taxon>Bacteria</taxon>
        <taxon>Bacillati</taxon>
        <taxon>Actinomycetota</taxon>
        <taxon>Actinomycetes</taxon>
        <taxon>Kitasatosporales</taxon>
        <taxon>Streptomycetaceae</taxon>
        <taxon>Streptomyces</taxon>
        <taxon>Streptomyces himalayensis</taxon>
    </lineage>
</organism>
<proteinExistence type="predicted"/>
<sequence length="262" mass="28336">MPCRRADVRTEEARMAEETVGVDGSVQPTPILDWEHPALAGLVTSVRREAAARGATSPRALLQVAHGIIARRVRPVYSVEERRRASHTLRLGRGSCSQRMAVLESVARAVGVPTRVRGLLVDGAFWYPRFPRFKPLVPEHVLLAWPEFLLEQRWVPIAELFGSLSELSDFGGGAFTNQGGETLFDAVARTAVDWDGTPGCGMSGAGCDLSAQVLVDFGHFGSRDELFARHGQTLCWPARRLGEPVLGRWGAGARADAGAASA</sequence>
<dbReference type="InterPro" id="IPR038765">
    <property type="entry name" value="Papain-like_cys_pep_sf"/>
</dbReference>
<dbReference type="EMBL" id="JACEHE010000031">
    <property type="protein sequence ID" value="MBA2950647.1"/>
    <property type="molecule type" value="Genomic_DNA"/>
</dbReference>
<protein>
    <submittedName>
        <fullName evidence="3">Transglutaminase domain-containing protein</fullName>
    </submittedName>
</protein>
<accession>A0A7W0DSX3</accession>
<feature type="region of interest" description="Disordered" evidence="1">
    <location>
        <begin position="1"/>
        <end position="21"/>
    </location>
</feature>